<dbReference type="GO" id="GO:0050660">
    <property type="term" value="F:flavin adenine dinucleotide binding"/>
    <property type="evidence" value="ECO:0007669"/>
    <property type="project" value="TreeGrafter"/>
</dbReference>
<dbReference type="EC" id="1.-.-.-" evidence="2"/>
<reference evidence="2 3" key="1">
    <citation type="submission" date="2019-09" db="EMBL/GenBank/DDBJ databases">
        <authorList>
            <person name="Chandra G."/>
            <person name="Truman W A."/>
        </authorList>
    </citation>
    <scope>NUCLEOTIDE SEQUENCE [LARGE SCALE GENOMIC DNA]</scope>
    <source>
        <strain evidence="2">PS631</strain>
    </source>
</reference>
<dbReference type="PANTHER" id="PTHR43539">
    <property type="entry name" value="FLAVIN-BINDING MONOOXYGENASE-LIKE PROTEIN (AFU_ORTHOLOGUE AFUA_4G09220)"/>
    <property type="match status" value="1"/>
</dbReference>
<dbReference type="InterPro" id="IPR036188">
    <property type="entry name" value="FAD/NAD-bd_sf"/>
</dbReference>
<dbReference type="Gene3D" id="3.50.50.60">
    <property type="entry name" value="FAD/NAD(P)-binding domain"/>
    <property type="match status" value="1"/>
</dbReference>
<evidence type="ECO:0000256" key="1">
    <source>
        <dbReference type="ARBA" id="ARBA00023002"/>
    </source>
</evidence>
<dbReference type="Proteomes" id="UP000399692">
    <property type="component" value="Unassembled WGS sequence"/>
</dbReference>
<dbReference type="AlphaFoldDB" id="A0A5E6SN87"/>
<sequence length="361" mass="39628">MATEGELLDVIVIGGGQSALTVAYFLKRAKLSFLLLDAEEAAGGAWRHGWDSLTLFSPSAWSSIAGWPMPPVVTEGNPDRDHVVSYLEQYEARYGFPIVRPVSVTAVERTGRGLRVRSKDRDWEARAVISATGTWSKPYVPAYPGIELFQGQQIHSAHYQSPEAFQGKRVLVVGGGNSGAQIYAELSEVTDATWVTTEEPAFLPDEVDGRVLFERATERLKAQQEGRVIDAPVGGLGDIVMVPPVVRARERGALRSVRPFVSFTPDGFVWPNGEKTQVDAVIWCTGFRPALEHLRDLDVLDDSGKVEVDGSRSIREPRLWLVGYGDWTGLASATLIGVTRTARSTVNEVVEYLNSLEQPYA</sequence>
<protein>
    <submittedName>
        <fullName evidence="2">Putative oxidoreductase CzcO</fullName>
        <ecNumber evidence="2">1.-.-.-</ecNumber>
    </submittedName>
</protein>
<dbReference type="EMBL" id="CABVHF010000006">
    <property type="protein sequence ID" value="VVM82414.1"/>
    <property type="molecule type" value="Genomic_DNA"/>
</dbReference>
<dbReference type="PANTHER" id="PTHR43539:SF78">
    <property type="entry name" value="FLAVIN-CONTAINING MONOOXYGENASE"/>
    <property type="match status" value="1"/>
</dbReference>
<evidence type="ECO:0000313" key="2">
    <source>
        <dbReference type="EMBL" id="VVM82414.1"/>
    </source>
</evidence>
<dbReference type="PRINTS" id="PR00368">
    <property type="entry name" value="FADPNR"/>
</dbReference>
<dbReference type="NCBIfam" id="NF040505">
    <property type="entry name" value="ArsO_flavin_mono"/>
    <property type="match status" value="1"/>
</dbReference>
<dbReference type="PRINTS" id="PR00469">
    <property type="entry name" value="PNDRDTASEII"/>
</dbReference>
<proteinExistence type="predicted"/>
<keyword evidence="1 2" id="KW-0560">Oxidoreductase</keyword>
<accession>A0A5E6SN87</accession>
<dbReference type="SUPFAM" id="SSF51905">
    <property type="entry name" value="FAD/NAD(P)-binding domain"/>
    <property type="match status" value="2"/>
</dbReference>
<name>A0A5E6SN87_PSEFL</name>
<dbReference type="RefSeq" id="WP_150570320.1">
    <property type="nucleotide sequence ID" value="NZ_CABVHF010000006.1"/>
</dbReference>
<dbReference type="Pfam" id="PF13738">
    <property type="entry name" value="Pyr_redox_3"/>
    <property type="match status" value="1"/>
</dbReference>
<organism evidence="2 3">
    <name type="scientific">Pseudomonas fluorescens</name>
    <dbReference type="NCBI Taxonomy" id="294"/>
    <lineage>
        <taxon>Bacteria</taxon>
        <taxon>Pseudomonadati</taxon>
        <taxon>Pseudomonadota</taxon>
        <taxon>Gammaproteobacteria</taxon>
        <taxon>Pseudomonadales</taxon>
        <taxon>Pseudomonadaceae</taxon>
        <taxon>Pseudomonas</taxon>
    </lineage>
</organism>
<gene>
    <name evidence="2" type="primary">czcO</name>
    <name evidence="2" type="ORF">PS631_02408</name>
</gene>
<dbReference type="OrthoDB" id="9773233at2"/>
<dbReference type="InterPro" id="IPR050982">
    <property type="entry name" value="Auxin_biosynth/cation_transpt"/>
</dbReference>
<dbReference type="GO" id="GO:0004497">
    <property type="term" value="F:monooxygenase activity"/>
    <property type="evidence" value="ECO:0007669"/>
    <property type="project" value="TreeGrafter"/>
</dbReference>
<evidence type="ECO:0000313" key="3">
    <source>
        <dbReference type="Proteomes" id="UP000399692"/>
    </source>
</evidence>